<evidence type="ECO:0000256" key="2">
    <source>
        <dbReference type="ARBA" id="ARBA00004236"/>
    </source>
</evidence>
<dbReference type="PANTHER" id="PTHR45436:SF5">
    <property type="entry name" value="SENSOR HISTIDINE KINASE TRCS"/>
    <property type="match status" value="1"/>
</dbReference>
<dbReference type="Gene3D" id="3.30.565.10">
    <property type="entry name" value="Histidine kinase-like ATPase, C-terminal domain"/>
    <property type="match status" value="1"/>
</dbReference>
<dbReference type="PRINTS" id="PR00344">
    <property type="entry name" value="BCTRLSENSOR"/>
</dbReference>
<dbReference type="PROSITE" id="PS50109">
    <property type="entry name" value="HIS_KIN"/>
    <property type="match status" value="1"/>
</dbReference>
<sequence length="337" mass="35368">MNRGPDLLDADTRLVRAAGRRVGVWIAGAVSALVVGVLIAALLIVFSQIPPDRLFAPGGDETTIDIEGADIVVAAIGVGIGAILLAGTIALVATRRAVVPLMDALRRQRHFVADASHELRTPLAILDARLQVLQRVSGPNDPNAQLITELRDDSRDLQKIVTDLLDSMEAIPASRTDAVFVDRAVEAAAAAMRAIAHERGVDIVTTPAPPEVSVAIPEVSLQRSLVALLDNAIKHSPPGAVELSTAWDRAAVTITVIDHGPGIRGIDASRIFDRFARSSDAVDGGGTARSGFGIGLALVNDTISRYGGRVAVVSTSPSGTAIEIVLPRHVPGREERP</sequence>
<keyword evidence="7 13" id="KW-0418">Kinase</keyword>
<evidence type="ECO:0000313" key="13">
    <source>
        <dbReference type="EMBL" id="KJL29110.1"/>
    </source>
</evidence>
<evidence type="ECO:0000256" key="7">
    <source>
        <dbReference type="ARBA" id="ARBA00022777"/>
    </source>
</evidence>
<keyword evidence="4" id="KW-0597">Phosphoprotein</keyword>
<keyword evidence="9" id="KW-0902">Two-component regulatory system</keyword>
<dbReference type="PANTHER" id="PTHR45436">
    <property type="entry name" value="SENSOR HISTIDINE KINASE YKOH"/>
    <property type="match status" value="1"/>
</dbReference>
<keyword evidence="5 13" id="KW-0808">Transferase</keyword>
<dbReference type="InterPro" id="IPR036890">
    <property type="entry name" value="HATPase_C_sf"/>
</dbReference>
<dbReference type="GO" id="GO:0005886">
    <property type="term" value="C:plasma membrane"/>
    <property type="evidence" value="ECO:0007669"/>
    <property type="project" value="UniProtKB-SubCell"/>
</dbReference>
<evidence type="ECO:0000256" key="5">
    <source>
        <dbReference type="ARBA" id="ARBA00022679"/>
    </source>
</evidence>
<dbReference type="InterPro" id="IPR003661">
    <property type="entry name" value="HisK_dim/P_dom"/>
</dbReference>
<protein>
    <recommendedName>
        <fullName evidence="3">histidine kinase</fullName>
        <ecNumber evidence="3">2.7.13.3</ecNumber>
    </recommendedName>
</protein>
<dbReference type="Proteomes" id="UP000033640">
    <property type="component" value="Unassembled WGS sequence"/>
</dbReference>
<reference evidence="13 14" key="1">
    <citation type="submission" date="2015-02" db="EMBL/GenBank/DDBJ databases">
        <title>Draft genome sequences of ten Microbacterium spp. with emphasis on heavy metal contaminated environments.</title>
        <authorList>
            <person name="Corretto E."/>
        </authorList>
    </citation>
    <scope>NUCLEOTIDE SEQUENCE [LARGE SCALE GENOMIC DNA]</scope>
    <source>
        <strain evidence="13 14">BEL4b</strain>
    </source>
</reference>
<dbReference type="RefSeq" id="WP_045279120.1">
    <property type="nucleotide sequence ID" value="NZ_CAKKLT010000035.1"/>
</dbReference>
<evidence type="ECO:0000256" key="6">
    <source>
        <dbReference type="ARBA" id="ARBA00022692"/>
    </source>
</evidence>
<dbReference type="InterPro" id="IPR005467">
    <property type="entry name" value="His_kinase_dom"/>
</dbReference>
<dbReference type="SMART" id="SM00387">
    <property type="entry name" value="HATPase_c"/>
    <property type="match status" value="1"/>
</dbReference>
<accession>A0A0F0LA07</accession>
<evidence type="ECO:0000256" key="4">
    <source>
        <dbReference type="ARBA" id="ARBA00022553"/>
    </source>
</evidence>
<gene>
    <name evidence="13" type="primary">arlS</name>
    <name evidence="13" type="ORF">RS83_01735</name>
</gene>
<feature type="transmembrane region" description="Helical" evidence="11">
    <location>
        <begin position="22"/>
        <end position="49"/>
    </location>
</feature>
<dbReference type="SUPFAM" id="SSF47384">
    <property type="entry name" value="Homodimeric domain of signal transducing histidine kinase"/>
    <property type="match status" value="1"/>
</dbReference>
<dbReference type="GO" id="GO:0000155">
    <property type="term" value="F:phosphorelay sensor kinase activity"/>
    <property type="evidence" value="ECO:0007669"/>
    <property type="project" value="InterPro"/>
</dbReference>
<dbReference type="InterPro" id="IPR003594">
    <property type="entry name" value="HATPase_dom"/>
</dbReference>
<dbReference type="Pfam" id="PF00512">
    <property type="entry name" value="HisKA"/>
    <property type="match status" value="1"/>
</dbReference>
<evidence type="ECO:0000256" key="11">
    <source>
        <dbReference type="SAM" id="Phobius"/>
    </source>
</evidence>
<dbReference type="Pfam" id="PF02518">
    <property type="entry name" value="HATPase_c"/>
    <property type="match status" value="1"/>
</dbReference>
<keyword evidence="8 11" id="KW-1133">Transmembrane helix</keyword>
<name>A0A0F0LA07_9MICO</name>
<dbReference type="SMART" id="SM00388">
    <property type="entry name" value="HisKA"/>
    <property type="match status" value="1"/>
</dbReference>
<evidence type="ECO:0000259" key="12">
    <source>
        <dbReference type="PROSITE" id="PS50109"/>
    </source>
</evidence>
<organism evidence="13 14">
    <name type="scientific">Microbacterium oxydans</name>
    <dbReference type="NCBI Taxonomy" id="82380"/>
    <lineage>
        <taxon>Bacteria</taxon>
        <taxon>Bacillati</taxon>
        <taxon>Actinomycetota</taxon>
        <taxon>Actinomycetes</taxon>
        <taxon>Micrococcales</taxon>
        <taxon>Microbacteriaceae</taxon>
        <taxon>Microbacterium</taxon>
    </lineage>
</organism>
<dbReference type="CDD" id="cd00082">
    <property type="entry name" value="HisKA"/>
    <property type="match status" value="1"/>
</dbReference>
<dbReference type="AlphaFoldDB" id="A0A0F0LA07"/>
<comment type="caution">
    <text evidence="13">The sequence shown here is derived from an EMBL/GenBank/DDBJ whole genome shotgun (WGS) entry which is preliminary data.</text>
</comment>
<dbReference type="InterPro" id="IPR036097">
    <property type="entry name" value="HisK_dim/P_sf"/>
</dbReference>
<feature type="domain" description="Histidine kinase" evidence="12">
    <location>
        <begin position="114"/>
        <end position="330"/>
    </location>
</feature>
<evidence type="ECO:0000256" key="10">
    <source>
        <dbReference type="ARBA" id="ARBA00023136"/>
    </source>
</evidence>
<evidence type="ECO:0000256" key="9">
    <source>
        <dbReference type="ARBA" id="ARBA00023012"/>
    </source>
</evidence>
<proteinExistence type="predicted"/>
<comment type="subcellular location">
    <subcellularLocation>
        <location evidence="2">Cell membrane</location>
    </subcellularLocation>
</comment>
<evidence type="ECO:0000256" key="1">
    <source>
        <dbReference type="ARBA" id="ARBA00000085"/>
    </source>
</evidence>
<dbReference type="InterPro" id="IPR004358">
    <property type="entry name" value="Sig_transdc_His_kin-like_C"/>
</dbReference>
<dbReference type="SUPFAM" id="SSF55874">
    <property type="entry name" value="ATPase domain of HSP90 chaperone/DNA topoisomerase II/histidine kinase"/>
    <property type="match status" value="1"/>
</dbReference>
<evidence type="ECO:0000256" key="3">
    <source>
        <dbReference type="ARBA" id="ARBA00012438"/>
    </source>
</evidence>
<evidence type="ECO:0000313" key="14">
    <source>
        <dbReference type="Proteomes" id="UP000033640"/>
    </source>
</evidence>
<dbReference type="EMBL" id="JYIW01000024">
    <property type="protein sequence ID" value="KJL29110.1"/>
    <property type="molecule type" value="Genomic_DNA"/>
</dbReference>
<evidence type="ECO:0000256" key="8">
    <source>
        <dbReference type="ARBA" id="ARBA00022989"/>
    </source>
</evidence>
<dbReference type="PATRIC" id="fig|82380.11.peg.1772"/>
<dbReference type="Gene3D" id="1.10.287.130">
    <property type="match status" value="1"/>
</dbReference>
<comment type="catalytic activity">
    <reaction evidence="1">
        <text>ATP + protein L-histidine = ADP + protein N-phospho-L-histidine.</text>
        <dbReference type="EC" id="2.7.13.3"/>
    </reaction>
</comment>
<dbReference type="OrthoDB" id="9786919at2"/>
<keyword evidence="6 11" id="KW-0812">Transmembrane</keyword>
<keyword evidence="10 11" id="KW-0472">Membrane</keyword>
<feature type="transmembrane region" description="Helical" evidence="11">
    <location>
        <begin position="69"/>
        <end position="93"/>
    </location>
</feature>
<dbReference type="InterPro" id="IPR050428">
    <property type="entry name" value="TCS_sensor_his_kinase"/>
</dbReference>
<dbReference type="EC" id="2.7.13.3" evidence="3"/>